<protein>
    <submittedName>
        <fullName evidence="11">Alcohol dehydrogenase (Cytochrome c)</fullName>
        <ecNumber evidence="11">1.1.2.8</ecNumber>
    </submittedName>
</protein>
<feature type="binding site" evidence="6">
    <location>
        <position position="160"/>
    </location>
    <ligand>
        <name>pyrroloquinoline quinone</name>
        <dbReference type="ChEBI" id="CHEBI:58442"/>
    </ligand>
</feature>
<dbReference type="NCBIfam" id="TIGR03075">
    <property type="entry name" value="PQQ_enz_alc_DH"/>
    <property type="match status" value="1"/>
</dbReference>
<keyword evidence="3 6" id="KW-0634">PQQ</keyword>
<evidence type="ECO:0000256" key="7">
    <source>
        <dbReference type="PIRSR" id="PIRSR617512-3"/>
    </source>
</evidence>
<dbReference type="InterPro" id="IPR002372">
    <property type="entry name" value="PQQ_rpt_dom"/>
</dbReference>
<dbReference type="GO" id="GO:0005509">
    <property type="term" value="F:calcium ion binding"/>
    <property type="evidence" value="ECO:0007669"/>
    <property type="project" value="InterPro"/>
</dbReference>
<feature type="binding site" evidence="6">
    <location>
        <position position="204"/>
    </location>
    <ligand>
        <name>pyrroloquinoline quinone</name>
        <dbReference type="ChEBI" id="CHEBI:58442"/>
    </ligand>
</feature>
<dbReference type="Pfam" id="PF01011">
    <property type="entry name" value="PQQ"/>
    <property type="match status" value="2"/>
</dbReference>
<feature type="domain" description="Pyrrolo-quinoline quinone repeat" evidence="10">
    <location>
        <begin position="398"/>
        <end position="551"/>
    </location>
</feature>
<feature type="binding site" evidence="7">
    <location>
        <position position="222"/>
    </location>
    <ligand>
        <name>Ca(2+)</name>
        <dbReference type="ChEBI" id="CHEBI:29108"/>
    </ligand>
</feature>
<organism evidence="11 12">
    <name type="scientific">Acidocella aromatica</name>
    <dbReference type="NCBI Taxonomy" id="1303579"/>
    <lineage>
        <taxon>Bacteria</taxon>
        <taxon>Pseudomonadati</taxon>
        <taxon>Pseudomonadota</taxon>
        <taxon>Alphaproteobacteria</taxon>
        <taxon>Acetobacterales</taxon>
        <taxon>Acidocellaceae</taxon>
        <taxon>Acidocella</taxon>
    </lineage>
</organism>
<name>A0A840V9J4_9PROT</name>
<feature type="binding site" evidence="6">
    <location>
        <position position="560"/>
    </location>
    <ligand>
        <name>pyrroloquinoline quinone</name>
        <dbReference type="ChEBI" id="CHEBI:58442"/>
    </ligand>
</feature>
<feature type="disulfide bond" evidence="8">
    <location>
        <begin position="154"/>
        <end position="155"/>
    </location>
</feature>
<dbReference type="AlphaFoldDB" id="A0A840V9J4"/>
<keyword evidence="8" id="KW-1015">Disulfide bond</keyword>
<evidence type="ECO:0000313" key="12">
    <source>
        <dbReference type="Proteomes" id="UP000553706"/>
    </source>
</evidence>
<dbReference type="GO" id="GO:0016020">
    <property type="term" value="C:membrane"/>
    <property type="evidence" value="ECO:0007669"/>
    <property type="project" value="InterPro"/>
</dbReference>
<comment type="cofactor">
    <cofactor evidence="6">
        <name>pyrroloquinoline quinone</name>
        <dbReference type="ChEBI" id="CHEBI:58442"/>
    </cofactor>
    <text evidence="6">Binds 1 PQQ group per subunit.</text>
</comment>
<feature type="chain" id="PRO_5032600294" evidence="9">
    <location>
        <begin position="36"/>
        <end position="589"/>
    </location>
</feature>
<feature type="binding site" evidence="7">
    <location>
        <position position="288"/>
    </location>
    <ligand>
        <name>Ca(2+)</name>
        <dbReference type="ChEBI" id="CHEBI:29108"/>
    </ligand>
</feature>
<feature type="signal peptide" evidence="9">
    <location>
        <begin position="1"/>
        <end position="35"/>
    </location>
</feature>
<accession>A0A840V9J4</accession>
<reference evidence="11 12" key="1">
    <citation type="submission" date="2020-08" db="EMBL/GenBank/DDBJ databases">
        <title>Genomic Encyclopedia of Type Strains, Phase IV (KMG-IV): sequencing the most valuable type-strain genomes for metagenomic binning, comparative biology and taxonomic classification.</title>
        <authorList>
            <person name="Goeker M."/>
        </authorList>
    </citation>
    <scope>NUCLEOTIDE SEQUENCE [LARGE SCALE GENOMIC DNA]</scope>
    <source>
        <strain evidence="11 12">DSM 27026</strain>
    </source>
</reference>
<evidence type="ECO:0000256" key="3">
    <source>
        <dbReference type="ARBA" id="ARBA00022891"/>
    </source>
</evidence>
<comment type="caution">
    <text evidence="11">The sequence shown here is derived from an EMBL/GenBank/DDBJ whole genome shotgun (WGS) entry which is preliminary data.</text>
</comment>
<evidence type="ECO:0000256" key="8">
    <source>
        <dbReference type="PIRSR" id="PIRSR617512-4"/>
    </source>
</evidence>
<dbReference type="PROSITE" id="PS51257">
    <property type="entry name" value="PROKAR_LIPOPROTEIN"/>
    <property type="match status" value="1"/>
</dbReference>
<comment type="cofactor">
    <cofactor evidence="7">
        <name>Ca(2+)</name>
        <dbReference type="ChEBI" id="CHEBI:29108"/>
    </cofactor>
    <text evidence="7">Binds 1 Ca(2+) ion per subunit.</text>
</comment>
<dbReference type="InterPro" id="IPR018391">
    <property type="entry name" value="PQQ_b-propeller_rpt"/>
</dbReference>
<feature type="binding site" evidence="6">
    <location>
        <position position="108"/>
    </location>
    <ligand>
        <name>pyrroloquinoline quinone</name>
        <dbReference type="ChEBI" id="CHEBI:58442"/>
    </ligand>
</feature>
<feature type="binding site" evidence="7">
    <location>
        <position position="330"/>
    </location>
    <ligand>
        <name>Ca(2+)</name>
        <dbReference type="ChEBI" id="CHEBI:29108"/>
    </ligand>
</feature>
<dbReference type="InterPro" id="IPR017512">
    <property type="entry name" value="PQQ_MeOH/EtOH_DH"/>
</dbReference>
<feature type="binding site" evidence="6">
    <location>
        <begin position="417"/>
        <end position="418"/>
    </location>
    <ligand>
        <name>pyrroloquinoline quinone</name>
        <dbReference type="ChEBI" id="CHEBI:58442"/>
    </ligand>
</feature>
<sequence length="589" mass="63130">MPKISLQHRLKGATAFGCAGLALAACAALAVPAKAQTAAPAAAPVAPAYTPVSQSDLVGASTSDGWLMFNRDYAGQDYVPFDQINAGNVSTLSTAWTSGKIDIPDGFEGTPIVSGNYMFVTTPKDHVIAYNAKTGEKLWQYDYKIAPAAYKTLCCDTNNRGVAVYGSSVIFGTLDNHVVALDATTGKEQWNVSLAEPGVGYSITEAPLVVNGKVIIASGGGEYGARGFIVGLDATNGQQVWKTYTIPSPDEPGGDTWPKGMYQTGGGAAWMTGTYDADTNTLLWGVGNPGPWLAKMRPGKNLYSDSLLALDPDTGKMKWYYQYTANDTWDYDGVNTPQLADITYEGKSYKAVIEANRNGYFYAIDRTDGKLIYAKPFIHDTSILGIDKTGHAITNEELKPTLTKSIFTCPSFLGGKNWWPGSIDPETNMAYVPTLHACMTMVGVPVTYSAGLPFLGEKFEMKDDPTSPGQYGSLQAIDLSTGKKVWEQKSSYPWDAGTLATKGGLVFSGTVDGYLKAFDAKTGQVVWTSPQLTSGIISNPISYQIDGKQYVAIWTGWGGVWPIWAGKLAAPEVKIPRGGQLYVFALPSS</sequence>
<dbReference type="RefSeq" id="WP_183265171.1">
    <property type="nucleotide sequence ID" value="NZ_JACHFJ010000001.1"/>
</dbReference>
<keyword evidence="9" id="KW-0732">Signal</keyword>
<dbReference type="PANTHER" id="PTHR32303">
    <property type="entry name" value="QUINOPROTEIN ALCOHOL DEHYDROGENASE (CYTOCHROME C)"/>
    <property type="match status" value="1"/>
</dbReference>
<dbReference type="EC" id="1.1.2.8" evidence="11"/>
<dbReference type="EMBL" id="JACHFJ010000001">
    <property type="protein sequence ID" value="MBB5372184.1"/>
    <property type="molecule type" value="Genomic_DNA"/>
</dbReference>
<evidence type="ECO:0000256" key="9">
    <source>
        <dbReference type="SAM" id="SignalP"/>
    </source>
</evidence>
<evidence type="ECO:0000256" key="4">
    <source>
        <dbReference type="ARBA" id="ARBA00023002"/>
    </source>
</evidence>
<keyword evidence="7" id="KW-0106">Calcium</keyword>
<dbReference type="GO" id="GO:0052934">
    <property type="term" value="F:alcohol dehydrogenase (cytochrome c) activity"/>
    <property type="evidence" value="ECO:0007669"/>
    <property type="project" value="UniProtKB-EC"/>
</dbReference>
<gene>
    <name evidence="11" type="ORF">HNP71_000408</name>
</gene>
<evidence type="ECO:0000259" key="10">
    <source>
        <dbReference type="Pfam" id="PF01011"/>
    </source>
</evidence>
<keyword evidence="4 11" id="KW-0560">Oxidoreductase</keyword>
<dbReference type="InterPro" id="IPR011047">
    <property type="entry name" value="Quinoprotein_ADH-like_sf"/>
</dbReference>
<dbReference type="PANTHER" id="PTHR32303:SF20">
    <property type="entry name" value="QUINOPROTEIN ETHANOL DEHYDROGENASE"/>
    <property type="match status" value="1"/>
</dbReference>
<comment type="similarity">
    <text evidence="1">Belongs to the bacterial PQQ dehydrogenase family.</text>
</comment>
<evidence type="ECO:0000256" key="6">
    <source>
        <dbReference type="PIRSR" id="PIRSR617512-2"/>
    </source>
</evidence>
<dbReference type="SUPFAM" id="SSF50998">
    <property type="entry name" value="Quinoprotein alcohol dehydrogenase-like"/>
    <property type="match status" value="1"/>
</dbReference>
<proteinExistence type="inferred from homology"/>
<keyword evidence="12" id="KW-1185">Reference proteome</keyword>
<dbReference type="SMART" id="SM00564">
    <property type="entry name" value="PQQ"/>
    <property type="match status" value="7"/>
</dbReference>
<dbReference type="CDD" id="cd10277">
    <property type="entry name" value="PQQ_ADH_I"/>
    <property type="match status" value="1"/>
</dbReference>
<dbReference type="Proteomes" id="UP000553706">
    <property type="component" value="Unassembled WGS sequence"/>
</dbReference>
<dbReference type="InterPro" id="IPR034119">
    <property type="entry name" value="ADHI"/>
</dbReference>
<feature type="active site" description="Proton acceptor" evidence="5">
    <location>
        <position position="330"/>
    </location>
</feature>
<dbReference type="Gene3D" id="2.140.10.10">
    <property type="entry name" value="Quinoprotein alcohol dehydrogenase-like superfamily"/>
    <property type="match status" value="1"/>
</dbReference>
<evidence type="ECO:0000256" key="2">
    <source>
        <dbReference type="ARBA" id="ARBA00022723"/>
    </source>
</evidence>
<evidence type="ECO:0000256" key="5">
    <source>
        <dbReference type="PIRSR" id="PIRSR617512-1"/>
    </source>
</evidence>
<keyword evidence="2 7" id="KW-0479">Metal-binding</keyword>
<evidence type="ECO:0000313" key="11">
    <source>
        <dbReference type="EMBL" id="MBB5372184.1"/>
    </source>
</evidence>
<evidence type="ECO:0000256" key="1">
    <source>
        <dbReference type="ARBA" id="ARBA00008156"/>
    </source>
</evidence>
<feature type="domain" description="Pyrrolo-quinoline quinone repeat" evidence="10">
    <location>
        <begin position="66"/>
        <end position="373"/>
    </location>
</feature>